<feature type="region of interest" description="Disordered" evidence="1">
    <location>
        <begin position="464"/>
        <end position="789"/>
    </location>
</feature>
<reference evidence="2 4" key="1">
    <citation type="submission" date="2015-07" db="EMBL/GenBank/DDBJ databases">
        <authorList>
            <person name="Cajimat M.N.B."/>
            <person name="Milazzo M.L."/>
            <person name="Fulhorst C.F."/>
        </authorList>
    </citation>
    <scope>NUCLEOTIDE SEQUENCE [LARGE SCALE GENOMIC DNA]</scope>
    <source>
        <strain evidence="2">Single colony</strain>
    </source>
</reference>
<feature type="compositionally biased region" description="Low complexity" evidence="1">
    <location>
        <begin position="153"/>
        <end position="162"/>
    </location>
</feature>
<feature type="compositionally biased region" description="Polar residues" evidence="1">
    <location>
        <begin position="774"/>
        <end position="789"/>
    </location>
</feature>
<feature type="compositionally biased region" description="Basic and acidic residues" evidence="1">
    <location>
        <begin position="648"/>
        <end position="658"/>
    </location>
</feature>
<feature type="compositionally biased region" description="Basic and acidic residues" evidence="1">
    <location>
        <begin position="535"/>
        <end position="559"/>
    </location>
</feature>
<keyword evidence="4" id="KW-1185">Reference proteome</keyword>
<sequence>MSNNLTSAAHDTASDLPTSASTIQESQTHASVRPTFAQSTSSSSELMSQSTTQPHHAGQMNVGEQGQLQKKDLEETEGSIARITSGIGGILVNAPLAAIEKVSPSFAQGLQSAASSVASGVQNLASSATHAATQYNQFTVEESSAVASQSQQVSHTQQPVTTGHIGHGEPGKSATGLEDSAKQPAQAVAETLPAYSSTGTSQVQEQSTITHSTTGGAQGVGAVGAGRGHLEGIEAPGTRVLVQPAPGTKMSNEEREMGGPTVPSAAEAQETVAQCIPPANEAIGQGVETVKAAGNKAAEMLPPAEKQKELAQATAENVTAAAQTAYSAAASAAPVVADKSAQAASTTAAGLGALATGVVHGAQIAAHAAAEGAHRVQEYVAGTAESASNVAQAGAQRAVETGKSATNYAADTARSATDATVDTAKSASNYAADSARSATDATVDTAKSASNYAADTARSARASAADTANAANQKASDVGQSAKQSLPDTSSYPLAQTPSDFTPGTAKILSGSSVGETEQRYRTEDTDRPIAAIMDHPDSSTQDKHEEAKSDMRRVHDEPAVTSMFPSQYPEESARQHERDVGSAAHHTSSSHHDQHSTGGHGYTDTKPTAPSAYTEGQTDRFMPHVSQSLSQGEGYQNKMAQNPPTSRDTHTPSHVDNAHWGGDPVVYGASSRSHDSAAQQAHLQTERKSDFSSSTGFGGAGIDMQGSGSPHTYSSTTNTTSSTFGTGDSTGAGGLSSGDEHHWVSGEPVIGAAGSATAKEGRGLDLASGGQYGSSADQYATTTGSRYA</sequence>
<feature type="compositionally biased region" description="Polar residues" evidence="1">
    <location>
        <begin position="473"/>
        <end position="502"/>
    </location>
</feature>
<dbReference type="Proteomes" id="UP000199069">
    <property type="component" value="Unassembled WGS sequence"/>
</dbReference>
<dbReference type="OMA" id="HTTGAHM"/>
<organism evidence="2 4">
    <name type="scientific">Rhodotorula toruloides</name>
    <name type="common">Yeast</name>
    <name type="synonym">Rhodosporidium toruloides</name>
    <dbReference type="NCBI Taxonomy" id="5286"/>
    <lineage>
        <taxon>Eukaryota</taxon>
        <taxon>Fungi</taxon>
        <taxon>Dikarya</taxon>
        <taxon>Basidiomycota</taxon>
        <taxon>Pucciniomycotina</taxon>
        <taxon>Microbotryomycetes</taxon>
        <taxon>Sporidiobolales</taxon>
        <taxon>Sporidiobolaceae</taxon>
        <taxon>Rhodotorula</taxon>
    </lineage>
</organism>
<feature type="compositionally biased region" description="Basic and acidic residues" evidence="1">
    <location>
        <begin position="572"/>
        <end position="581"/>
    </location>
</feature>
<dbReference type="PANTHER" id="PTHR47372:SF11">
    <property type="entry name" value="RE19971P"/>
    <property type="match status" value="1"/>
</dbReference>
<feature type="region of interest" description="Disordered" evidence="1">
    <location>
        <begin position="1"/>
        <end position="73"/>
    </location>
</feature>
<accession>A0A0K3CPF3</accession>
<feature type="region of interest" description="Disordered" evidence="1">
    <location>
        <begin position="153"/>
        <end position="217"/>
    </location>
</feature>
<feature type="compositionally biased region" description="Low complexity" evidence="1">
    <location>
        <begin position="710"/>
        <end position="728"/>
    </location>
</feature>
<dbReference type="Proteomes" id="UP000239560">
    <property type="component" value="Unassembled WGS sequence"/>
</dbReference>
<feature type="compositionally biased region" description="Polar residues" evidence="1">
    <location>
        <begin position="1"/>
        <end position="30"/>
    </location>
</feature>
<dbReference type="EMBL" id="CWKI01000018">
    <property type="protein sequence ID" value="CTR11509.1"/>
    <property type="molecule type" value="Genomic_DNA"/>
</dbReference>
<feature type="compositionally biased region" description="Polar residues" evidence="1">
    <location>
        <begin position="194"/>
        <end position="214"/>
    </location>
</feature>
<dbReference type="EMBL" id="LCTV02000018">
    <property type="protein sequence ID" value="PRQ69771.1"/>
    <property type="molecule type" value="Genomic_DNA"/>
</dbReference>
<name>A0A0K3CPF3_RHOTO</name>
<evidence type="ECO:0000313" key="4">
    <source>
        <dbReference type="Proteomes" id="UP000199069"/>
    </source>
</evidence>
<feature type="compositionally biased region" description="Polar residues" evidence="1">
    <location>
        <begin position="626"/>
        <end position="647"/>
    </location>
</feature>
<proteinExistence type="predicted"/>
<feature type="compositionally biased region" description="Low complexity" evidence="1">
    <location>
        <begin position="38"/>
        <end position="53"/>
    </location>
</feature>
<reference evidence="3 5" key="2">
    <citation type="journal article" date="2018" name="Elife">
        <title>Functional genomics of lipid metabolism in the oleaginous yeast Rhodosporidium toruloides.</title>
        <authorList>
            <person name="Coradetti S.T."/>
            <person name="Pinel D."/>
            <person name="Geiselman G."/>
            <person name="Ito M."/>
            <person name="Mondo S."/>
            <person name="Reilly M.C."/>
            <person name="Cheng Y.F."/>
            <person name="Bauer S."/>
            <person name="Grigoriev I."/>
            <person name="Gladden J.M."/>
            <person name="Simmons B.A."/>
            <person name="Brem R."/>
            <person name="Arkin A.P."/>
            <person name="Skerker J.M."/>
        </authorList>
    </citation>
    <scope>NUCLEOTIDE SEQUENCE [LARGE SCALE GENOMIC DNA]</scope>
    <source>
        <strain evidence="3 5">NBRC 0880</strain>
    </source>
</reference>
<dbReference type="OrthoDB" id="2527957at2759"/>
<evidence type="ECO:0000313" key="2">
    <source>
        <dbReference type="EMBL" id="CTR11509.1"/>
    </source>
</evidence>
<protein>
    <submittedName>
        <fullName evidence="2 3">Proteophosphoglycan ppg4</fullName>
    </submittedName>
</protein>
<dbReference type="AlphaFoldDB" id="A0A0K3CPF3"/>
<evidence type="ECO:0000313" key="5">
    <source>
        <dbReference type="Proteomes" id="UP000239560"/>
    </source>
</evidence>
<gene>
    <name evidence="2" type="primary">FGENESH: predicted gene_18.21</name>
    <name evidence="3" type="ORF">AAT19DRAFT_11792</name>
    <name evidence="2" type="ORF">BN2166_0073700</name>
</gene>
<feature type="region of interest" description="Disordered" evidence="1">
    <location>
        <begin position="242"/>
        <end position="261"/>
    </location>
</feature>
<feature type="compositionally biased region" description="Basic and acidic residues" evidence="1">
    <location>
        <begin position="517"/>
        <end position="528"/>
    </location>
</feature>
<dbReference type="PANTHER" id="PTHR47372">
    <property type="entry name" value="DAUER UP-REGULATED-RELATED"/>
    <property type="match status" value="1"/>
</dbReference>
<evidence type="ECO:0000256" key="1">
    <source>
        <dbReference type="SAM" id="MobiDB-lite"/>
    </source>
</evidence>
<evidence type="ECO:0000313" key="3">
    <source>
        <dbReference type="EMBL" id="PRQ69771.1"/>
    </source>
</evidence>